<comment type="caution">
    <text evidence="1">The sequence shown here is derived from an EMBL/GenBank/DDBJ whole genome shotgun (WGS) entry which is preliminary data.</text>
</comment>
<dbReference type="Proteomes" id="UP001143910">
    <property type="component" value="Unassembled WGS sequence"/>
</dbReference>
<evidence type="ECO:0000313" key="1">
    <source>
        <dbReference type="EMBL" id="KAJ2979813.1"/>
    </source>
</evidence>
<reference evidence="1" key="1">
    <citation type="submission" date="2022-08" db="EMBL/GenBank/DDBJ databases">
        <title>Genome Sequence of Lecanicillium fungicola.</title>
        <authorList>
            <person name="Buettner E."/>
        </authorList>
    </citation>
    <scope>NUCLEOTIDE SEQUENCE</scope>
    <source>
        <strain evidence="1">Babe33</strain>
    </source>
</reference>
<gene>
    <name evidence="1" type="ORF">NQ176_g3023</name>
</gene>
<sequence length="270" mass="29870">MDTPFTHKEHRFVLAEMIKTSSVDVYQLDNFIRTNEVVPVWGDMQLPHGRTVNECVAARTQLSMLYPNRDRHSSGGSAGSNHGDYPPISQAMRSPPTLQPSIQPPHPPGGYPSSVMLLSRPVANGLMPGPATTTTAITMPVVGGAVLQKPPDKHVDVARPAPRKRGRPSRADRAAKQQLRPLLPQHLMPRPTTYEQQQPQMQMQQVQAPANAQFIQRPIVPMATYRQSSLPASTTPPAERNSKKRRRNATPDRLPSVGDMMTTPPPRKEE</sequence>
<keyword evidence="2" id="KW-1185">Reference proteome</keyword>
<evidence type="ECO:0000313" key="2">
    <source>
        <dbReference type="Proteomes" id="UP001143910"/>
    </source>
</evidence>
<accession>A0ACC1NL73</accession>
<protein>
    <submittedName>
        <fullName evidence="1">Uncharacterized protein</fullName>
    </submittedName>
</protein>
<proteinExistence type="predicted"/>
<dbReference type="EMBL" id="JANJQO010000250">
    <property type="protein sequence ID" value="KAJ2979813.1"/>
    <property type="molecule type" value="Genomic_DNA"/>
</dbReference>
<organism evidence="1 2">
    <name type="scientific">Zarea fungicola</name>
    <dbReference type="NCBI Taxonomy" id="93591"/>
    <lineage>
        <taxon>Eukaryota</taxon>
        <taxon>Fungi</taxon>
        <taxon>Dikarya</taxon>
        <taxon>Ascomycota</taxon>
        <taxon>Pezizomycotina</taxon>
        <taxon>Sordariomycetes</taxon>
        <taxon>Hypocreomycetidae</taxon>
        <taxon>Hypocreales</taxon>
        <taxon>Cordycipitaceae</taxon>
        <taxon>Zarea</taxon>
    </lineage>
</organism>
<name>A0ACC1NL73_9HYPO</name>